<sequence>MSNKLFGLLKQRSFLPYFCTQALGAMNDNVYKNSLLLIVAFIAPQALPVSSDLIINLAAALFILPFFLFSAHAGLLADKLEKSQLIRRVKLLEVVIMSIAAWAIVSQSILVMLLLLFLMGVQSAYFGPVKYALLPQHLKPAQLLQGNALVELGTFLAILLGTLLAGVLIGQSNGALYAAIVVVSLAIFGFIAACFIPKATASNPNIQVKFNPYKQSCRIIKLAKQNRAVFLSILGISWFWFLGATYLTQFPNFAKIYLAAEPEVVSVLLAIFSIGIGLGSILCSKLSGSHIELGLVPIGSIGLTLFGGHLFFAVPELSVDTVQSFSVFMQNSQNWAVMIDLTLIGVFGGLYIVPLYAMVQSRTDESKRAQIIAANNILNALFMVVSAIFAIICLSVLELSIPQLFAILAVINAAVAIYIYYQVPEFTLRLMIWLLSHSLYRVKSSGQQAIPASGGVLLAANHVSYVDALILAGACRRPIRFVMDKRISDMPLLKYFFKHARVIPICPPRYNRATYDTAFELIHQALQNDEVVCIFPEGRLTPDGKLSPFKKGIERILASDPVPVIPVALKGLWGSFFSHKGGHALTKLPSRFWSKVEVEILEPIPAVEVTAAHLQQKIQNLLVDPPSDKLNS</sequence>
<dbReference type="Pfam" id="PF07690">
    <property type="entry name" value="MFS_1"/>
    <property type="match status" value="1"/>
</dbReference>
<feature type="transmembrane region" description="Helical" evidence="7">
    <location>
        <begin position="228"/>
        <end position="248"/>
    </location>
</feature>
<protein>
    <submittedName>
        <fullName evidence="9">MFS transporter</fullName>
    </submittedName>
</protein>
<accession>A0ABY7ALU7</accession>
<dbReference type="EMBL" id="CP109965">
    <property type="protein sequence ID" value="WAJ70275.1"/>
    <property type="molecule type" value="Genomic_DNA"/>
</dbReference>
<dbReference type="SUPFAM" id="SSF103473">
    <property type="entry name" value="MFS general substrate transporter"/>
    <property type="match status" value="1"/>
</dbReference>
<comment type="subcellular location">
    <subcellularLocation>
        <location evidence="1">Cell membrane</location>
        <topology evidence="1">Multi-pass membrane protein</topology>
    </subcellularLocation>
</comment>
<name>A0ABY7ALU7_9ALTE</name>
<evidence type="ECO:0000256" key="5">
    <source>
        <dbReference type="ARBA" id="ARBA00022989"/>
    </source>
</evidence>
<evidence type="ECO:0000256" key="6">
    <source>
        <dbReference type="ARBA" id="ARBA00023136"/>
    </source>
</evidence>
<dbReference type="Pfam" id="PF01553">
    <property type="entry name" value="Acyltransferase"/>
    <property type="match status" value="1"/>
</dbReference>
<evidence type="ECO:0000256" key="2">
    <source>
        <dbReference type="ARBA" id="ARBA00022448"/>
    </source>
</evidence>
<feature type="transmembrane region" description="Helical" evidence="7">
    <location>
        <begin position="264"/>
        <end position="283"/>
    </location>
</feature>
<feature type="transmembrane region" description="Helical" evidence="7">
    <location>
        <begin position="111"/>
        <end position="127"/>
    </location>
</feature>
<dbReference type="PANTHER" id="PTHR43266">
    <property type="entry name" value="MACROLIDE-EFFLUX PROTEIN"/>
    <property type="match status" value="1"/>
</dbReference>
<keyword evidence="6 7" id="KW-0472">Membrane</keyword>
<feature type="transmembrane region" description="Helical" evidence="7">
    <location>
        <begin position="377"/>
        <end position="397"/>
    </location>
</feature>
<feature type="transmembrane region" description="Helical" evidence="7">
    <location>
        <begin position="295"/>
        <end position="315"/>
    </location>
</feature>
<keyword evidence="3" id="KW-1003">Cell membrane</keyword>
<dbReference type="SMART" id="SM00563">
    <property type="entry name" value="PlsC"/>
    <property type="match status" value="1"/>
</dbReference>
<evidence type="ECO:0000313" key="9">
    <source>
        <dbReference type="EMBL" id="WAJ70275.1"/>
    </source>
</evidence>
<reference evidence="9" key="1">
    <citation type="submission" date="2022-10" db="EMBL/GenBank/DDBJ databases">
        <title>Catenovulum adriacola sp. nov. isolated in the Harbour of Susak.</title>
        <authorList>
            <person name="Schoch T."/>
            <person name="Reich S.J."/>
            <person name="Stoeferle S."/>
            <person name="Flaiz M."/>
            <person name="Kazda M."/>
            <person name="Riedel C.U."/>
            <person name="Duerre P."/>
        </authorList>
    </citation>
    <scope>NUCLEOTIDE SEQUENCE</scope>
    <source>
        <strain evidence="9">TS8</strain>
    </source>
</reference>
<dbReference type="Proteomes" id="UP001163726">
    <property type="component" value="Chromosome"/>
</dbReference>
<organism evidence="9 10">
    <name type="scientific">Catenovulum adriaticum</name>
    <dbReference type="NCBI Taxonomy" id="2984846"/>
    <lineage>
        <taxon>Bacteria</taxon>
        <taxon>Pseudomonadati</taxon>
        <taxon>Pseudomonadota</taxon>
        <taxon>Gammaproteobacteria</taxon>
        <taxon>Alteromonadales</taxon>
        <taxon>Alteromonadaceae</taxon>
        <taxon>Catenovulum</taxon>
    </lineage>
</organism>
<feature type="transmembrane region" description="Helical" evidence="7">
    <location>
        <begin position="403"/>
        <end position="421"/>
    </location>
</feature>
<evidence type="ECO:0000313" key="10">
    <source>
        <dbReference type="Proteomes" id="UP001163726"/>
    </source>
</evidence>
<dbReference type="PANTHER" id="PTHR43266:SF2">
    <property type="entry name" value="MAJOR FACILITATOR SUPERFAMILY (MFS) PROFILE DOMAIN-CONTAINING PROTEIN"/>
    <property type="match status" value="1"/>
</dbReference>
<feature type="transmembrane region" description="Helical" evidence="7">
    <location>
        <begin position="89"/>
        <end position="105"/>
    </location>
</feature>
<dbReference type="RefSeq" id="WP_268074577.1">
    <property type="nucleotide sequence ID" value="NZ_CP109965.1"/>
</dbReference>
<keyword evidence="10" id="KW-1185">Reference proteome</keyword>
<evidence type="ECO:0000256" key="3">
    <source>
        <dbReference type="ARBA" id="ARBA00022475"/>
    </source>
</evidence>
<feature type="transmembrane region" description="Helical" evidence="7">
    <location>
        <begin position="335"/>
        <end position="357"/>
    </location>
</feature>
<feature type="transmembrane region" description="Helical" evidence="7">
    <location>
        <begin position="175"/>
        <end position="196"/>
    </location>
</feature>
<dbReference type="CDD" id="cd06173">
    <property type="entry name" value="MFS_MefA_like"/>
    <property type="match status" value="1"/>
</dbReference>
<evidence type="ECO:0000259" key="8">
    <source>
        <dbReference type="SMART" id="SM00563"/>
    </source>
</evidence>
<keyword evidence="2" id="KW-0813">Transport</keyword>
<dbReference type="CDD" id="cd07989">
    <property type="entry name" value="LPLAT_AGPAT-like"/>
    <property type="match status" value="1"/>
</dbReference>
<dbReference type="InterPro" id="IPR036259">
    <property type="entry name" value="MFS_trans_sf"/>
</dbReference>
<dbReference type="SUPFAM" id="SSF69593">
    <property type="entry name" value="Glycerol-3-phosphate (1)-acyltransferase"/>
    <property type="match status" value="1"/>
</dbReference>
<evidence type="ECO:0000256" key="7">
    <source>
        <dbReference type="SAM" id="Phobius"/>
    </source>
</evidence>
<proteinExistence type="predicted"/>
<feature type="transmembrane region" description="Helical" evidence="7">
    <location>
        <begin position="30"/>
        <end position="47"/>
    </location>
</feature>
<keyword evidence="4 7" id="KW-0812">Transmembrane</keyword>
<feature type="transmembrane region" description="Helical" evidence="7">
    <location>
        <begin position="53"/>
        <end position="77"/>
    </location>
</feature>
<dbReference type="InterPro" id="IPR011701">
    <property type="entry name" value="MFS"/>
</dbReference>
<dbReference type="InterPro" id="IPR002123">
    <property type="entry name" value="Plipid/glycerol_acylTrfase"/>
</dbReference>
<feature type="domain" description="Phospholipid/glycerol acyltransferase" evidence="8">
    <location>
        <begin position="456"/>
        <end position="572"/>
    </location>
</feature>
<dbReference type="Gene3D" id="1.20.1250.20">
    <property type="entry name" value="MFS general substrate transporter like domains"/>
    <property type="match status" value="1"/>
</dbReference>
<feature type="transmembrane region" description="Helical" evidence="7">
    <location>
        <begin position="148"/>
        <end position="169"/>
    </location>
</feature>
<gene>
    <name evidence="9" type="ORF">OLW01_00180</name>
</gene>
<evidence type="ECO:0000256" key="4">
    <source>
        <dbReference type="ARBA" id="ARBA00022692"/>
    </source>
</evidence>
<evidence type="ECO:0000256" key="1">
    <source>
        <dbReference type="ARBA" id="ARBA00004651"/>
    </source>
</evidence>
<keyword evidence="5 7" id="KW-1133">Transmembrane helix</keyword>